<dbReference type="RefSeq" id="WP_202993712.1">
    <property type="nucleotide sequence ID" value="NZ_JAENHO010000006.1"/>
</dbReference>
<name>A0ABS1VRI3_9ACTN</name>
<accession>A0ABS1VRI3</accession>
<comment type="caution">
    <text evidence="1">The sequence shown here is derived from an EMBL/GenBank/DDBJ whole genome shotgun (WGS) entry which is preliminary data.</text>
</comment>
<evidence type="ECO:0000313" key="2">
    <source>
        <dbReference type="Proteomes" id="UP000598996"/>
    </source>
</evidence>
<proteinExistence type="predicted"/>
<protein>
    <submittedName>
        <fullName evidence="1">Uncharacterized protein</fullName>
    </submittedName>
</protein>
<keyword evidence="2" id="KW-1185">Reference proteome</keyword>
<evidence type="ECO:0000313" key="1">
    <source>
        <dbReference type="EMBL" id="MBL7257121.1"/>
    </source>
</evidence>
<dbReference type="Proteomes" id="UP000598996">
    <property type="component" value="Unassembled WGS sequence"/>
</dbReference>
<dbReference type="EMBL" id="JAENHO010000006">
    <property type="protein sequence ID" value="MBL7257121.1"/>
    <property type="molecule type" value="Genomic_DNA"/>
</dbReference>
<reference evidence="1 2" key="1">
    <citation type="submission" date="2021-01" db="EMBL/GenBank/DDBJ databases">
        <title>Actinoplanes sp. nov. LDG1-01 isolated from lichen.</title>
        <authorList>
            <person name="Saeng-In P."/>
            <person name="Phongsopitanun W."/>
            <person name="Kanchanasin P."/>
            <person name="Yuki M."/>
            <person name="Kudo T."/>
            <person name="Ohkuma M."/>
            <person name="Tanasupawat S."/>
        </authorList>
    </citation>
    <scope>NUCLEOTIDE SEQUENCE [LARGE SCALE GENOMIC DNA]</scope>
    <source>
        <strain evidence="1 2">LDG1-01</strain>
    </source>
</reference>
<sequence length="176" mass="20323">MRIDDALAGWEFAPGRLLQAGLSHGTIEVDAAIEERPMLRFRNQDDNRLRHAGIYALYDWCWGSDQQWLHSTSQQNSVFSHDHGFFLPPSGWRWDAGQLRAKVDEPHPLRQEVDGLLREDLWRFADELDKVDRAVLLPILLRVPSAWPATDTDLETLGWFLERRAVAVASRLRDLL</sequence>
<organism evidence="1 2">
    <name type="scientific">Paractinoplanes lichenicola</name>
    <dbReference type="NCBI Taxonomy" id="2802976"/>
    <lineage>
        <taxon>Bacteria</taxon>
        <taxon>Bacillati</taxon>
        <taxon>Actinomycetota</taxon>
        <taxon>Actinomycetes</taxon>
        <taxon>Micromonosporales</taxon>
        <taxon>Micromonosporaceae</taxon>
        <taxon>Paractinoplanes</taxon>
    </lineage>
</organism>
<gene>
    <name evidence="1" type="ORF">JKJ07_22750</name>
</gene>